<dbReference type="PANTHER" id="PTHR30629:SF2">
    <property type="entry name" value="PROPHAGE INTEGRASE INTS-RELATED"/>
    <property type="match status" value="1"/>
</dbReference>
<feature type="domain" description="Core-binding (CB)" evidence="8">
    <location>
        <begin position="98"/>
        <end position="179"/>
    </location>
</feature>
<dbReference type="PANTHER" id="PTHR30629">
    <property type="entry name" value="PROPHAGE INTEGRASE"/>
    <property type="match status" value="1"/>
</dbReference>
<keyword evidence="4" id="KW-0233">DNA recombination</keyword>
<dbReference type="InterPro" id="IPR038488">
    <property type="entry name" value="Integrase_DNA-bd_sf"/>
</dbReference>
<evidence type="ECO:0000313" key="10">
    <source>
        <dbReference type="Proteomes" id="UP001269267"/>
    </source>
</evidence>
<dbReference type="Gene3D" id="3.30.160.390">
    <property type="entry name" value="Integrase, DNA-binding domain"/>
    <property type="match status" value="1"/>
</dbReference>
<evidence type="ECO:0000256" key="6">
    <source>
        <dbReference type="SAM" id="MobiDB-lite"/>
    </source>
</evidence>
<dbReference type="GO" id="GO:0003677">
    <property type="term" value="F:DNA binding"/>
    <property type="evidence" value="ECO:0007669"/>
    <property type="project" value="UniProtKB-KW"/>
</dbReference>
<dbReference type="InterPro" id="IPR013762">
    <property type="entry name" value="Integrase-like_cat_sf"/>
</dbReference>
<dbReference type="PROSITE" id="PS51900">
    <property type="entry name" value="CB"/>
    <property type="match status" value="1"/>
</dbReference>
<evidence type="ECO:0000259" key="7">
    <source>
        <dbReference type="PROSITE" id="PS51898"/>
    </source>
</evidence>
<evidence type="ECO:0000256" key="4">
    <source>
        <dbReference type="ARBA" id="ARBA00023172"/>
    </source>
</evidence>
<dbReference type="InterPro" id="IPR011010">
    <property type="entry name" value="DNA_brk_join_enz"/>
</dbReference>
<evidence type="ECO:0000256" key="3">
    <source>
        <dbReference type="ARBA" id="ARBA00023125"/>
    </source>
</evidence>
<dbReference type="InterPro" id="IPR050808">
    <property type="entry name" value="Phage_Integrase"/>
</dbReference>
<dbReference type="CDD" id="cd00801">
    <property type="entry name" value="INT_P4_C"/>
    <property type="match status" value="1"/>
</dbReference>
<keyword evidence="3 5" id="KW-0238">DNA-binding</keyword>
<gene>
    <name evidence="9" type="ORF">QC815_02375</name>
</gene>
<organism evidence="9 10">
    <name type="scientific">Vreelandella gomseomensis</name>
    <dbReference type="NCBI Taxonomy" id="370766"/>
    <lineage>
        <taxon>Bacteria</taxon>
        <taxon>Pseudomonadati</taxon>
        <taxon>Pseudomonadota</taxon>
        <taxon>Gammaproteobacteria</taxon>
        <taxon>Oceanospirillales</taxon>
        <taxon>Halomonadaceae</taxon>
        <taxon>Vreelandella</taxon>
    </lineage>
</organism>
<keyword evidence="10" id="KW-1185">Reference proteome</keyword>
<keyword evidence="2" id="KW-0229">DNA integration</keyword>
<dbReference type="Gene3D" id="1.10.443.10">
    <property type="entry name" value="Intergrase catalytic core"/>
    <property type="match status" value="1"/>
</dbReference>
<evidence type="ECO:0000256" key="5">
    <source>
        <dbReference type="PROSITE-ProRule" id="PRU01248"/>
    </source>
</evidence>
<dbReference type="RefSeq" id="WP_309766762.1">
    <property type="nucleotide sequence ID" value="NZ_JARWAI010000002.1"/>
</dbReference>
<dbReference type="InterPro" id="IPR053876">
    <property type="entry name" value="Phage_int_M"/>
</dbReference>
<evidence type="ECO:0000256" key="2">
    <source>
        <dbReference type="ARBA" id="ARBA00022908"/>
    </source>
</evidence>
<evidence type="ECO:0000313" key="9">
    <source>
        <dbReference type="EMBL" id="MDR5873757.1"/>
    </source>
</evidence>
<dbReference type="Pfam" id="PF22022">
    <property type="entry name" value="Phage_int_M"/>
    <property type="match status" value="1"/>
</dbReference>
<dbReference type="Pfam" id="PF13356">
    <property type="entry name" value="Arm-DNA-bind_3"/>
    <property type="match status" value="1"/>
</dbReference>
<comment type="similarity">
    <text evidence="1">Belongs to the 'phage' integrase family.</text>
</comment>
<dbReference type="SUPFAM" id="SSF56349">
    <property type="entry name" value="DNA breaking-rejoining enzymes"/>
    <property type="match status" value="1"/>
</dbReference>
<dbReference type="Proteomes" id="UP001269267">
    <property type="component" value="Unassembled WGS sequence"/>
</dbReference>
<dbReference type="InterPro" id="IPR010998">
    <property type="entry name" value="Integrase_recombinase_N"/>
</dbReference>
<feature type="domain" description="Tyr recombinase" evidence="7">
    <location>
        <begin position="210"/>
        <end position="389"/>
    </location>
</feature>
<accession>A0ABU1G8E2</accession>
<dbReference type="InterPro" id="IPR044068">
    <property type="entry name" value="CB"/>
</dbReference>
<reference evidence="9 10" key="1">
    <citation type="submission" date="2023-04" db="EMBL/GenBank/DDBJ databases">
        <title>A long-awaited taxogenomic arrangement of the family Halomonadaceae.</title>
        <authorList>
            <person name="De La Haba R."/>
            <person name="Chuvochina M."/>
            <person name="Wittouck S."/>
            <person name="Arahal D.R."/>
            <person name="Sanchez-Porro C."/>
            <person name="Hugenholtz P."/>
            <person name="Ventosa A."/>
        </authorList>
    </citation>
    <scope>NUCLEOTIDE SEQUENCE [LARGE SCALE GENOMIC DNA]</scope>
    <source>
        <strain evidence="9 10">DSM 18042</strain>
    </source>
</reference>
<dbReference type="InterPro" id="IPR025166">
    <property type="entry name" value="Integrase_DNA_bind_dom"/>
</dbReference>
<dbReference type="Pfam" id="PF00589">
    <property type="entry name" value="Phage_integrase"/>
    <property type="match status" value="1"/>
</dbReference>
<dbReference type="PROSITE" id="PS51898">
    <property type="entry name" value="TYR_RECOMBINASE"/>
    <property type="match status" value="1"/>
</dbReference>
<evidence type="ECO:0000259" key="8">
    <source>
        <dbReference type="PROSITE" id="PS51900"/>
    </source>
</evidence>
<dbReference type="InterPro" id="IPR002104">
    <property type="entry name" value="Integrase_catalytic"/>
</dbReference>
<proteinExistence type="inferred from homology"/>
<feature type="region of interest" description="Disordered" evidence="6">
    <location>
        <begin position="1"/>
        <end position="21"/>
    </location>
</feature>
<name>A0ABU1G8E2_9GAMM</name>
<comment type="caution">
    <text evidence="9">The sequence shown here is derived from an EMBL/GenBank/DDBJ whole genome shotgun (WGS) entry which is preliminary data.</text>
</comment>
<dbReference type="EMBL" id="JARWAI010000002">
    <property type="protein sequence ID" value="MDR5873757.1"/>
    <property type="molecule type" value="Genomic_DNA"/>
</dbReference>
<evidence type="ECO:0000256" key="1">
    <source>
        <dbReference type="ARBA" id="ARBA00008857"/>
    </source>
</evidence>
<protein>
    <submittedName>
        <fullName evidence="9">Integrase arm-type DNA-binding domain-containing protein</fullName>
    </submittedName>
</protein>
<sequence length="397" mass="44868">MGKLTSKTVQKLAKEGKKGSTGDGQGLYLQITVGGSVSWIYRFKLKGKQRYMGLGTYPGVSLSEARELAADNRKMVKQGIDPLEARLEEEKEAQKEAVTFTSCAARFIKAHRRSWRNGKHARQWVSTLKTYVRPKMGKKPIEDISTQDVLEVLKPIWANKNETAKRVQGRVENILDYAAAHGYRDPVNPARWRGHLDKLLAKPSRIQKVNHHPAMPYDDVADFMKSAQQYSSMSSKALQFLILTATRTSEVLNAEWNEVDLANATWTIPADRMKTNREHRVPLSEQALALLSNLPRAKGSSYVFPGMKLARPLSNMALLQFMRGMGYGPSGEKGNYVPHGFRSSFRDWTGEVTSYPRDVAEMALAHTIENKVEAAYRRGDLFEKRRAMMQDWADYLG</sequence>
<dbReference type="Gene3D" id="1.10.150.130">
    <property type="match status" value="1"/>
</dbReference>